<dbReference type="Gene3D" id="3.40.50.1390">
    <property type="entry name" value="Resolvase, N-terminal catalytic domain"/>
    <property type="match status" value="1"/>
</dbReference>
<dbReference type="InterPro" id="IPR011109">
    <property type="entry name" value="DNA_bind_recombinase_dom"/>
</dbReference>
<evidence type="ECO:0000259" key="5">
    <source>
        <dbReference type="PROSITE" id="PS51736"/>
    </source>
</evidence>
<evidence type="ECO:0000256" key="1">
    <source>
        <dbReference type="ARBA" id="ARBA00022908"/>
    </source>
</evidence>
<dbReference type="InterPro" id="IPR050639">
    <property type="entry name" value="SSR_resolvase"/>
</dbReference>
<dbReference type="Proteomes" id="UP000838686">
    <property type="component" value="Unassembled WGS sequence"/>
</dbReference>
<dbReference type="Gene3D" id="3.90.1750.20">
    <property type="entry name" value="Putative Large Serine Recombinase, Chain B, Domain 2"/>
    <property type="match status" value="1"/>
</dbReference>
<dbReference type="SMART" id="SM00857">
    <property type="entry name" value="Resolvase"/>
    <property type="match status" value="1"/>
</dbReference>
<evidence type="ECO:0008006" key="9">
    <source>
        <dbReference type="Google" id="ProtNLM"/>
    </source>
</evidence>
<dbReference type="RefSeq" id="WP_236344347.1">
    <property type="nucleotide sequence ID" value="NZ_CAKMMF010000025.1"/>
</dbReference>
<dbReference type="PANTHER" id="PTHR30461:SF23">
    <property type="entry name" value="DNA RECOMBINASE-RELATED"/>
    <property type="match status" value="1"/>
</dbReference>
<dbReference type="PROSITE" id="PS00397">
    <property type="entry name" value="RECOMBINASES_1"/>
    <property type="match status" value="1"/>
</dbReference>
<keyword evidence="8" id="KW-1185">Reference proteome</keyword>
<dbReference type="InterPro" id="IPR006118">
    <property type="entry name" value="Recombinase_CS"/>
</dbReference>
<proteinExistence type="predicted"/>
<name>A0ABM9CJ62_9BACL</name>
<keyword evidence="3" id="KW-0233">DNA recombination</keyword>
<dbReference type="PANTHER" id="PTHR30461">
    <property type="entry name" value="DNA-INVERTASE FROM LAMBDOID PROPHAGE"/>
    <property type="match status" value="1"/>
</dbReference>
<sequence>MNIVIYLRVSSEQQAERELSIPAQREALQRYADERGWSIVGEYVDEAKSAKTDARPDFQRMIADAQKTDTHFDAIVVHKFDRFSRNRADHAVYKALLKKHGVTVVSASEPVDADTPHGFLLESMLEVISEFYNVNLRHETFKGMRENASQGFHCGGRVPFGYRRIQTGLKVAYGLGTNDEVKLVRQMFQMAAGGHGGKRIARQLNQQSIIEGKRWAPSTVLAILSNPVYLGKRVWNKKSDANGKRNDASEWIIAENVHPAIVDQQLWDAAQASLTARKINKPQ</sequence>
<evidence type="ECO:0000259" key="6">
    <source>
        <dbReference type="PROSITE" id="PS51737"/>
    </source>
</evidence>
<dbReference type="InterPro" id="IPR006119">
    <property type="entry name" value="Resolv_N"/>
</dbReference>
<evidence type="ECO:0000256" key="4">
    <source>
        <dbReference type="PROSITE-ProRule" id="PRU10137"/>
    </source>
</evidence>
<comment type="caution">
    <text evidence="7">The sequence shown here is derived from an EMBL/GenBank/DDBJ whole genome shotgun (WGS) entry which is preliminary data.</text>
</comment>
<accession>A0ABM9CJ62</accession>
<dbReference type="Pfam" id="PF00239">
    <property type="entry name" value="Resolvase"/>
    <property type="match status" value="1"/>
</dbReference>
<protein>
    <recommendedName>
        <fullName evidence="9">Recombinase family protein</fullName>
    </recommendedName>
</protein>
<evidence type="ECO:0000256" key="3">
    <source>
        <dbReference type="ARBA" id="ARBA00023172"/>
    </source>
</evidence>
<dbReference type="InterPro" id="IPR036162">
    <property type="entry name" value="Resolvase-like_N_sf"/>
</dbReference>
<gene>
    <name evidence="7" type="ORF">PAECIP111893_04005</name>
</gene>
<keyword evidence="1" id="KW-0229">DNA integration</keyword>
<feature type="domain" description="Recombinase" evidence="6">
    <location>
        <begin position="159"/>
        <end position="280"/>
    </location>
</feature>
<organism evidence="7 8">
    <name type="scientific">Paenibacillus plantiphilus</name>
    <dbReference type="NCBI Taxonomy" id="2905650"/>
    <lineage>
        <taxon>Bacteria</taxon>
        <taxon>Bacillati</taxon>
        <taxon>Bacillota</taxon>
        <taxon>Bacilli</taxon>
        <taxon>Bacillales</taxon>
        <taxon>Paenibacillaceae</taxon>
        <taxon>Paenibacillus</taxon>
    </lineage>
</organism>
<feature type="domain" description="Resolvase/invertase-type recombinase catalytic" evidence="5">
    <location>
        <begin position="2"/>
        <end position="151"/>
    </location>
</feature>
<dbReference type="Pfam" id="PF07508">
    <property type="entry name" value="Recombinase"/>
    <property type="match status" value="1"/>
</dbReference>
<dbReference type="InterPro" id="IPR038109">
    <property type="entry name" value="DNA_bind_recomb_sf"/>
</dbReference>
<dbReference type="CDD" id="cd00338">
    <property type="entry name" value="Ser_Recombinase"/>
    <property type="match status" value="1"/>
</dbReference>
<dbReference type="SUPFAM" id="SSF53041">
    <property type="entry name" value="Resolvase-like"/>
    <property type="match status" value="1"/>
</dbReference>
<keyword evidence="2" id="KW-0238">DNA-binding</keyword>
<dbReference type="EMBL" id="CAKMMF010000025">
    <property type="protein sequence ID" value="CAH1215687.1"/>
    <property type="molecule type" value="Genomic_DNA"/>
</dbReference>
<evidence type="ECO:0000313" key="8">
    <source>
        <dbReference type="Proteomes" id="UP000838686"/>
    </source>
</evidence>
<evidence type="ECO:0000313" key="7">
    <source>
        <dbReference type="EMBL" id="CAH1215687.1"/>
    </source>
</evidence>
<reference evidence="7" key="1">
    <citation type="submission" date="2022-01" db="EMBL/GenBank/DDBJ databases">
        <authorList>
            <person name="Criscuolo A."/>
        </authorList>
    </citation>
    <scope>NUCLEOTIDE SEQUENCE</scope>
    <source>
        <strain evidence="7">CIP111893</strain>
    </source>
</reference>
<feature type="active site" description="O-(5'-phospho-DNA)-serine intermediate" evidence="4">
    <location>
        <position position="10"/>
    </location>
</feature>
<dbReference type="PROSITE" id="PS51737">
    <property type="entry name" value="RECOMBINASE_DNA_BIND"/>
    <property type="match status" value="1"/>
</dbReference>
<evidence type="ECO:0000256" key="2">
    <source>
        <dbReference type="ARBA" id="ARBA00023125"/>
    </source>
</evidence>
<dbReference type="PROSITE" id="PS51736">
    <property type="entry name" value="RECOMBINASES_3"/>
    <property type="match status" value="1"/>
</dbReference>